<sequence>MMWARVKGRTENALLAMPLEAFMFRPGVIQARHGERPRVRSFRLLYTVLVPLMAALRWLLPNQVTTTEHIGRAMINIAADGWPTKVLDARAINTAANLS</sequence>
<dbReference type="RefSeq" id="WP_344128252.1">
    <property type="nucleotide sequence ID" value="NZ_BAAALT010000042.1"/>
</dbReference>
<protein>
    <submittedName>
        <fullName evidence="2">Uncharacterized protein</fullName>
    </submittedName>
</protein>
<accession>A0ABN2LR33</accession>
<keyword evidence="1" id="KW-0812">Transmembrane</keyword>
<organism evidence="2 3">
    <name type="scientific">Luedemannella flava</name>
    <dbReference type="NCBI Taxonomy" id="349316"/>
    <lineage>
        <taxon>Bacteria</taxon>
        <taxon>Bacillati</taxon>
        <taxon>Actinomycetota</taxon>
        <taxon>Actinomycetes</taxon>
        <taxon>Micromonosporales</taxon>
        <taxon>Micromonosporaceae</taxon>
        <taxon>Luedemannella</taxon>
    </lineage>
</organism>
<name>A0ABN2LR33_9ACTN</name>
<dbReference type="Proteomes" id="UP001500218">
    <property type="component" value="Unassembled WGS sequence"/>
</dbReference>
<evidence type="ECO:0000256" key="1">
    <source>
        <dbReference type="SAM" id="Phobius"/>
    </source>
</evidence>
<reference evidence="2 3" key="1">
    <citation type="journal article" date="2019" name="Int. J. Syst. Evol. Microbiol.">
        <title>The Global Catalogue of Microorganisms (GCM) 10K type strain sequencing project: providing services to taxonomists for standard genome sequencing and annotation.</title>
        <authorList>
            <consortium name="The Broad Institute Genomics Platform"/>
            <consortium name="The Broad Institute Genome Sequencing Center for Infectious Disease"/>
            <person name="Wu L."/>
            <person name="Ma J."/>
        </authorList>
    </citation>
    <scope>NUCLEOTIDE SEQUENCE [LARGE SCALE GENOMIC DNA]</scope>
    <source>
        <strain evidence="2 3">JCM 13250</strain>
    </source>
</reference>
<comment type="caution">
    <text evidence="2">The sequence shown here is derived from an EMBL/GenBank/DDBJ whole genome shotgun (WGS) entry which is preliminary data.</text>
</comment>
<keyword evidence="1" id="KW-1133">Transmembrane helix</keyword>
<gene>
    <name evidence="2" type="ORF">GCM10009682_17740</name>
</gene>
<evidence type="ECO:0000313" key="3">
    <source>
        <dbReference type="Proteomes" id="UP001500218"/>
    </source>
</evidence>
<keyword evidence="3" id="KW-1185">Reference proteome</keyword>
<keyword evidence="1" id="KW-0472">Membrane</keyword>
<feature type="transmembrane region" description="Helical" evidence="1">
    <location>
        <begin position="42"/>
        <end position="60"/>
    </location>
</feature>
<evidence type="ECO:0000313" key="2">
    <source>
        <dbReference type="EMBL" id="GAA1796469.1"/>
    </source>
</evidence>
<dbReference type="Gene3D" id="3.40.50.720">
    <property type="entry name" value="NAD(P)-binding Rossmann-like Domain"/>
    <property type="match status" value="1"/>
</dbReference>
<dbReference type="EMBL" id="BAAALT010000042">
    <property type="protein sequence ID" value="GAA1796469.1"/>
    <property type="molecule type" value="Genomic_DNA"/>
</dbReference>
<proteinExistence type="predicted"/>